<evidence type="ECO:0000313" key="2">
    <source>
        <dbReference type="Proteomes" id="UP000188820"/>
    </source>
</evidence>
<dbReference type="SUPFAM" id="SSF51735">
    <property type="entry name" value="NAD(P)-binding Rossmann-fold domains"/>
    <property type="match status" value="1"/>
</dbReference>
<dbReference type="RefSeq" id="WP_077462373.1">
    <property type="nucleotide sequence ID" value="NZ_MLAA01000004.1"/>
</dbReference>
<evidence type="ECO:0000313" key="1">
    <source>
        <dbReference type="EMBL" id="OOF71164.1"/>
    </source>
</evidence>
<proteinExistence type="predicted"/>
<dbReference type="Proteomes" id="UP000188820">
    <property type="component" value="Unassembled WGS sequence"/>
</dbReference>
<dbReference type="InterPro" id="IPR036291">
    <property type="entry name" value="NAD(P)-bd_dom_sf"/>
</dbReference>
<accession>A0ABX3KZE6</accession>
<keyword evidence="2" id="KW-1185">Reference proteome</keyword>
<protein>
    <recommendedName>
        <fullName evidence="3">Gfo/Idh/MocA-like oxidoreductase N-terminal domain-containing protein</fullName>
    </recommendedName>
</protein>
<gene>
    <name evidence="1" type="ORF">BKG89_01245</name>
</gene>
<comment type="caution">
    <text evidence="1">The sequence shown here is derived from an EMBL/GenBank/DDBJ whole genome shotgun (WGS) entry which is preliminary data.</text>
</comment>
<sequence length="65" mass="7377">MKLGIVGTGMIVQDLLQTLHLIKLEKLALFGRNIEKTRQLATNYPFLEIGELLWLELIKSLSLVV</sequence>
<reference evidence="1 2" key="1">
    <citation type="submission" date="2016-10" db="EMBL/GenBank/DDBJ databases">
        <title>Rodentibacter gen. nov. and new species.</title>
        <authorList>
            <person name="Christensen H."/>
        </authorList>
    </citation>
    <scope>NUCLEOTIDE SEQUENCE [LARGE SCALE GENOMIC DNA]</scope>
    <source>
        <strain evidence="1 2">1998236014</strain>
    </source>
</reference>
<dbReference type="EMBL" id="MLAA01000004">
    <property type="protein sequence ID" value="OOF71164.1"/>
    <property type="molecule type" value="Genomic_DNA"/>
</dbReference>
<organism evidence="1 2">
    <name type="scientific">Rodentibacter caecimuris</name>
    <dbReference type="NCBI Taxonomy" id="1796644"/>
    <lineage>
        <taxon>Bacteria</taxon>
        <taxon>Pseudomonadati</taxon>
        <taxon>Pseudomonadota</taxon>
        <taxon>Gammaproteobacteria</taxon>
        <taxon>Pasteurellales</taxon>
        <taxon>Pasteurellaceae</taxon>
        <taxon>Rodentibacter</taxon>
    </lineage>
</organism>
<evidence type="ECO:0008006" key="3">
    <source>
        <dbReference type="Google" id="ProtNLM"/>
    </source>
</evidence>
<name>A0ABX3KZE6_9PAST</name>